<proteinExistence type="predicted"/>
<gene>
    <name evidence="1" type="ORF">UTRI_00346</name>
</gene>
<organism evidence="1 2">
    <name type="scientific">Ustilago trichophora</name>
    <dbReference type="NCBI Taxonomy" id="86804"/>
    <lineage>
        <taxon>Eukaryota</taxon>
        <taxon>Fungi</taxon>
        <taxon>Dikarya</taxon>
        <taxon>Basidiomycota</taxon>
        <taxon>Ustilaginomycotina</taxon>
        <taxon>Ustilaginomycetes</taxon>
        <taxon>Ustilaginales</taxon>
        <taxon>Ustilaginaceae</taxon>
        <taxon>Ustilago</taxon>
    </lineage>
</organism>
<keyword evidence="2" id="KW-1185">Reference proteome</keyword>
<reference evidence="1 2" key="1">
    <citation type="submission" date="2018-03" db="EMBL/GenBank/DDBJ databases">
        <authorList>
            <person name="Guldener U."/>
        </authorList>
    </citation>
    <scope>NUCLEOTIDE SEQUENCE [LARGE SCALE GENOMIC DNA]</scope>
    <source>
        <strain evidence="1 2">NBRC100155</strain>
    </source>
</reference>
<evidence type="ECO:0000313" key="1">
    <source>
        <dbReference type="EMBL" id="SPO20869.1"/>
    </source>
</evidence>
<protein>
    <submittedName>
        <fullName evidence="1">Uncharacterized protein</fullName>
    </submittedName>
</protein>
<dbReference type="AlphaFoldDB" id="A0A5C3DV13"/>
<accession>A0A5C3DV13</accession>
<name>A0A5C3DV13_9BASI</name>
<dbReference type="Proteomes" id="UP000324022">
    <property type="component" value="Unassembled WGS sequence"/>
</dbReference>
<sequence>MYELSCNQPMLSIDHDQLSSRSQITRRRNPKHGTSGCRENLKASFCDLRFRDELVERRSQHLNLWVTAGSDRSDTLTVNPLEVRESDRVSLIDRARAYLDRGELLVFSTLMSCIRISAVDDPLEKQEE</sequence>
<evidence type="ECO:0000313" key="2">
    <source>
        <dbReference type="Proteomes" id="UP000324022"/>
    </source>
</evidence>
<dbReference type="EMBL" id="OOIN01000002">
    <property type="protein sequence ID" value="SPO20869.1"/>
    <property type="molecule type" value="Genomic_DNA"/>
</dbReference>